<dbReference type="Proteomes" id="UP000276770">
    <property type="component" value="Unassembled WGS sequence"/>
</dbReference>
<feature type="transmembrane region" description="Helical" evidence="1">
    <location>
        <begin position="7"/>
        <end position="25"/>
    </location>
</feature>
<keyword evidence="3" id="KW-1185">Reference proteome</keyword>
<organism evidence="2 3">
    <name type="scientific">Falsibacillus albus</name>
    <dbReference type="NCBI Taxonomy" id="2478915"/>
    <lineage>
        <taxon>Bacteria</taxon>
        <taxon>Bacillati</taxon>
        <taxon>Bacillota</taxon>
        <taxon>Bacilli</taxon>
        <taxon>Bacillales</taxon>
        <taxon>Bacillaceae</taxon>
        <taxon>Falsibacillus</taxon>
    </lineage>
</organism>
<gene>
    <name evidence="2" type="ORF">D9X91_06965</name>
</gene>
<keyword evidence="1" id="KW-0472">Membrane</keyword>
<accession>A0A3L7K3E9</accession>
<dbReference type="OrthoDB" id="1736525at2"/>
<dbReference type="EMBL" id="RCVZ01000003">
    <property type="protein sequence ID" value="RLQ96834.1"/>
    <property type="molecule type" value="Genomic_DNA"/>
</dbReference>
<sequence length="534" mass="62126">MFHKKRTLIIAAVLFCSLITGIYYFKEKPGIIKLKEDLTLSVNHPWTQYKKVESHHKSYDGITDDQTVFMIKKWGQKIGYLSITKRTLPNKDLMVFERMRFLKNEHSFESTIKIGSNTIKRITFTDWNKKKKLLTHHEDFGEDPTSNPDGLYHLSSSNQDYEMIMGKTFTSKEMSKSYQDGHVSKLRNLVSEEKTTAAKGNAISQDFTGSQNDVVESWFMLSDKKLFKDSDIEKDWISFCLANPTKTNNWFTESGPYNKLPWSIEPFTKLGYGRNLGRFQDREALDWYNRTKERFFYNLTLNSYADLLTYREDKETVHWETEYTSTWLKKAYGTTAPYVDTRHNEYISLFLSDVSKEFQIGNSESYIQQYADYLIQQVKKGNTIPVDNGYLIRDYYSPYVKVENHTHASLNHELGGLNMLLRAYRNTNDQKYYETAMNILGAIDDLGSDWIRDNGDLWYQVNNDHEFTGGDYEQLTLIDLLNTQENLKKSGLSANATLEKLIHSKIEYLASANKALLPTVVNLMKDDEKTEAFS</sequence>
<dbReference type="RefSeq" id="WP_121679855.1">
    <property type="nucleotide sequence ID" value="NZ_RCVZ01000003.1"/>
</dbReference>
<protein>
    <submittedName>
        <fullName evidence="2">Uncharacterized protein</fullName>
    </submittedName>
</protein>
<proteinExistence type="predicted"/>
<keyword evidence="1" id="KW-1133">Transmembrane helix</keyword>
<evidence type="ECO:0000313" key="2">
    <source>
        <dbReference type="EMBL" id="RLQ96834.1"/>
    </source>
</evidence>
<keyword evidence="1" id="KW-0812">Transmembrane</keyword>
<evidence type="ECO:0000256" key="1">
    <source>
        <dbReference type="SAM" id="Phobius"/>
    </source>
</evidence>
<name>A0A3L7K3E9_9BACI</name>
<comment type="caution">
    <text evidence="2">The sequence shown here is derived from an EMBL/GenBank/DDBJ whole genome shotgun (WGS) entry which is preliminary data.</text>
</comment>
<evidence type="ECO:0000313" key="3">
    <source>
        <dbReference type="Proteomes" id="UP000276770"/>
    </source>
</evidence>
<reference evidence="2 3" key="1">
    <citation type="submission" date="2018-10" db="EMBL/GenBank/DDBJ databases">
        <title>Falsibacillus sp. genome draft.</title>
        <authorList>
            <person name="Shi S."/>
        </authorList>
    </citation>
    <scope>NUCLEOTIDE SEQUENCE [LARGE SCALE GENOMIC DNA]</scope>
    <source>
        <strain evidence="2 3">GY 10110</strain>
    </source>
</reference>
<dbReference type="AlphaFoldDB" id="A0A3L7K3E9"/>